<evidence type="ECO:0000313" key="1">
    <source>
        <dbReference type="EMBL" id="KAK2945533.1"/>
    </source>
</evidence>
<dbReference type="Proteomes" id="UP001281761">
    <property type="component" value="Unassembled WGS sequence"/>
</dbReference>
<proteinExistence type="predicted"/>
<protein>
    <submittedName>
        <fullName evidence="1">Uncharacterized protein</fullName>
    </submittedName>
</protein>
<accession>A0ABQ9X175</accession>
<name>A0ABQ9X175_9EUKA</name>
<evidence type="ECO:0000313" key="2">
    <source>
        <dbReference type="Proteomes" id="UP001281761"/>
    </source>
</evidence>
<keyword evidence="2" id="KW-1185">Reference proteome</keyword>
<dbReference type="EMBL" id="JARBJD010000256">
    <property type="protein sequence ID" value="KAK2945533.1"/>
    <property type="molecule type" value="Genomic_DNA"/>
</dbReference>
<comment type="caution">
    <text evidence="1">The sequence shown here is derived from an EMBL/GenBank/DDBJ whole genome shotgun (WGS) entry which is preliminary data.</text>
</comment>
<reference evidence="1 2" key="1">
    <citation type="journal article" date="2022" name="bioRxiv">
        <title>Genomics of Preaxostyla Flagellates Illuminates Evolutionary Transitions and the Path Towards Mitochondrial Loss.</title>
        <authorList>
            <person name="Novak L.V.F."/>
            <person name="Treitli S.C."/>
            <person name="Pyrih J."/>
            <person name="Halakuc P."/>
            <person name="Pipaliya S.V."/>
            <person name="Vacek V."/>
            <person name="Brzon O."/>
            <person name="Soukal P."/>
            <person name="Eme L."/>
            <person name="Dacks J.B."/>
            <person name="Karnkowska A."/>
            <person name="Elias M."/>
            <person name="Hampl V."/>
        </authorList>
    </citation>
    <scope>NUCLEOTIDE SEQUENCE [LARGE SCALE GENOMIC DNA]</scope>
    <source>
        <strain evidence="1">NAU3</strain>
        <tissue evidence="1">Gut</tissue>
    </source>
</reference>
<sequence>MDVDGKLDATIFAADGSDWQDREKRGEAGVVLKWVILPHCLSRDTPSKQIGERMLSGKWFVGFDEER</sequence>
<gene>
    <name evidence="1" type="ORF">BLNAU_19531</name>
</gene>
<organism evidence="1 2">
    <name type="scientific">Blattamonas nauphoetae</name>
    <dbReference type="NCBI Taxonomy" id="2049346"/>
    <lineage>
        <taxon>Eukaryota</taxon>
        <taxon>Metamonada</taxon>
        <taxon>Preaxostyla</taxon>
        <taxon>Oxymonadida</taxon>
        <taxon>Blattamonas</taxon>
    </lineage>
</organism>